<evidence type="ECO:0000313" key="3">
    <source>
        <dbReference type="Proteomes" id="UP000037460"/>
    </source>
</evidence>
<name>A0A0M0K6B9_9EUKA</name>
<feature type="chain" id="PRO_5005602396" description="Secreted protein" evidence="1">
    <location>
        <begin position="23"/>
        <end position="175"/>
    </location>
</feature>
<keyword evidence="1" id="KW-0732">Signal</keyword>
<accession>A0A0M0K6B9</accession>
<feature type="non-terminal residue" evidence="2">
    <location>
        <position position="175"/>
    </location>
</feature>
<dbReference type="Proteomes" id="UP000037460">
    <property type="component" value="Unassembled WGS sequence"/>
</dbReference>
<protein>
    <recommendedName>
        <fullName evidence="4">Secreted protein</fullName>
    </recommendedName>
</protein>
<dbReference type="AlphaFoldDB" id="A0A0M0K6B9"/>
<gene>
    <name evidence="2" type="ORF">Ctob_008110</name>
</gene>
<evidence type="ECO:0008006" key="4">
    <source>
        <dbReference type="Google" id="ProtNLM"/>
    </source>
</evidence>
<dbReference type="EMBL" id="JWZX01001314">
    <property type="protein sequence ID" value="KOO34142.1"/>
    <property type="molecule type" value="Genomic_DNA"/>
</dbReference>
<keyword evidence="3" id="KW-1185">Reference proteome</keyword>
<reference evidence="3" key="1">
    <citation type="journal article" date="2015" name="PLoS Genet.">
        <title>Genome Sequence and Transcriptome Analyses of Chrysochromulina tobin: Metabolic Tools for Enhanced Algal Fitness in the Prominent Order Prymnesiales (Haptophyceae).</title>
        <authorList>
            <person name="Hovde B.T."/>
            <person name="Deodato C.R."/>
            <person name="Hunsperger H.M."/>
            <person name="Ryken S.A."/>
            <person name="Yost W."/>
            <person name="Jha R.K."/>
            <person name="Patterson J."/>
            <person name="Monnat R.J. Jr."/>
            <person name="Barlow S.B."/>
            <person name="Starkenburg S.R."/>
            <person name="Cattolico R.A."/>
        </authorList>
    </citation>
    <scope>NUCLEOTIDE SEQUENCE</scope>
    <source>
        <strain evidence="3">CCMP291</strain>
    </source>
</reference>
<sequence length="175" mass="18476">MPAAWRALAPFVLFAGITTVRGDVCYEPGNDNYYPLYGGRVTGACVPLPNLVCTDPEAANYAPMTPSPAKPNPVNAPWSCQYFLYACNDPTADNYVSAFNTLAANLHLNGNGVIASPMPPATVLAGMCQYGGCNDTAATNYNSRATFNNGICTYAKRGCTDPTAATYSPAFTESC</sequence>
<proteinExistence type="predicted"/>
<comment type="caution">
    <text evidence="2">The sequence shown here is derived from an EMBL/GenBank/DDBJ whole genome shotgun (WGS) entry which is preliminary data.</text>
</comment>
<evidence type="ECO:0000256" key="1">
    <source>
        <dbReference type="SAM" id="SignalP"/>
    </source>
</evidence>
<organism evidence="2 3">
    <name type="scientific">Chrysochromulina tobinii</name>
    <dbReference type="NCBI Taxonomy" id="1460289"/>
    <lineage>
        <taxon>Eukaryota</taxon>
        <taxon>Haptista</taxon>
        <taxon>Haptophyta</taxon>
        <taxon>Prymnesiophyceae</taxon>
        <taxon>Prymnesiales</taxon>
        <taxon>Chrysochromulinaceae</taxon>
        <taxon>Chrysochromulina</taxon>
    </lineage>
</organism>
<evidence type="ECO:0000313" key="2">
    <source>
        <dbReference type="EMBL" id="KOO34142.1"/>
    </source>
</evidence>
<feature type="signal peptide" evidence="1">
    <location>
        <begin position="1"/>
        <end position="22"/>
    </location>
</feature>